<dbReference type="EMBL" id="VIFY01000151">
    <property type="protein sequence ID" value="TQB69476.1"/>
    <property type="molecule type" value="Genomic_DNA"/>
</dbReference>
<evidence type="ECO:0000313" key="3">
    <source>
        <dbReference type="Proteomes" id="UP000319663"/>
    </source>
</evidence>
<feature type="region of interest" description="Disordered" evidence="1">
    <location>
        <begin position="217"/>
        <end position="253"/>
    </location>
</feature>
<evidence type="ECO:0000313" key="2">
    <source>
        <dbReference type="EMBL" id="TQB69476.1"/>
    </source>
</evidence>
<name>A0A507QLV0_MONPU</name>
<feature type="compositionally biased region" description="Low complexity" evidence="1">
    <location>
        <begin position="1"/>
        <end position="20"/>
    </location>
</feature>
<feature type="region of interest" description="Disordered" evidence="1">
    <location>
        <begin position="370"/>
        <end position="605"/>
    </location>
</feature>
<sequence length="648" mass="72523">MYSPTVSLSSSPSIIPSPLDVPRRPPPVRPSRSLDGLEQVVPPTGLAYYPYHSHSRPLPPSPLSRSYSSCPSPPPRSDLRLNKPLPPRPPSLAPETALASSAPDKDQTQTQTHVHSQLYSPSTTATSTSITLSEDSLVSSFDYPLGPRHEGDKSQDQTQRSHSAVAVEAVPIGLKPEVIEVQLRQAQQQRRRRQQHESQTRRSVSFSEAIFYPQVLEDSDEETAIEDDSVQTAAPAGTKEDDNEADEEADEEEERKLALALKAFVSEELYGRHVHFLPPTWSSSSRIATSHYFREKKWDFFPELAMPSQLQMEKMPGKWGPFMATTAKNNGRKMTDKYHGKIKGTVHGFRDSIKYFHLNRKLMKEAACSGLAPPLDEDNGNRNEKGKLAEKPPSGHSRVMTASSSTSYSSPRLHGSFTSSSASSSRDEPRNYGSWESSGLPYRHRGRRSDTCDGELETGSTSKYKTRTESRDKVKRRSDDADNEAYGQQHLTTRTYGRTSSTNLPKQRAVPLSPYQKYGPAIWESHKSPRKRHVRFARTHRSSSSASSSMHSSTGESQSTAASSVDDSSDSYYRITPPPKSPYRTRSNISMKTTVDGRRNRGPSQVLGDAKKMITESKADRRREELKAQIKLVGPLNAHTFYRREEWY</sequence>
<feature type="compositionally biased region" description="Low complexity" evidence="1">
    <location>
        <begin position="542"/>
        <end position="566"/>
    </location>
</feature>
<reference evidence="2 3" key="1">
    <citation type="submission" date="2019-06" db="EMBL/GenBank/DDBJ databases">
        <title>Wine fermentation using esterase from Monascus purpureus.</title>
        <authorList>
            <person name="Geng C."/>
            <person name="Zhang Y."/>
        </authorList>
    </citation>
    <scope>NUCLEOTIDE SEQUENCE [LARGE SCALE GENOMIC DNA]</scope>
    <source>
        <strain evidence="2">HQ1</strain>
    </source>
</reference>
<comment type="caution">
    <text evidence="2">The sequence shown here is derived from an EMBL/GenBank/DDBJ whole genome shotgun (WGS) entry which is preliminary data.</text>
</comment>
<dbReference type="STRING" id="5098.A0A507QLV0"/>
<gene>
    <name evidence="2" type="ORF">MPDQ_001836</name>
</gene>
<feature type="compositionally biased region" description="Acidic residues" evidence="1">
    <location>
        <begin position="217"/>
        <end position="229"/>
    </location>
</feature>
<feature type="compositionally biased region" description="Basic residues" evidence="1">
    <location>
        <begin position="528"/>
        <end position="541"/>
    </location>
</feature>
<feature type="compositionally biased region" description="Polar residues" evidence="1">
    <location>
        <begin position="489"/>
        <end position="505"/>
    </location>
</feature>
<feature type="compositionally biased region" description="Basic and acidic residues" evidence="1">
    <location>
        <begin position="466"/>
        <end position="480"/>
    </location>
</feature>
<proteinExistence type="predicted"/>
<dbReference type="AlphaFoldDB" id="A0A507QLV0"/>
<feature type="region of interest" description="Disordered" evidence="1">
    <location>
        <begin position="1"/>
        <end position="165"/>
    </location>
</feature>
<feature type="compositionally biased region" description="Basic and acidic residues" evidence="1">
    <location>
        <begin position="379"/>
        <end position="390"/>
    </location>
</feature>
<accession>A0A507QLV0</accession>
<dbReference type="Proteomes" id="UP000319663">
    <property type="component" value="Unassembled WGS sequence"/>
</dbReference>
<feature type="region of interest" description="Disordered" evidence="1">
    <location>
        <begin position="185"/>
        <end position="204"/>
    </location>
</feature>
<feature type="compositionally biased region" description="Polar residues" evidence="1">
    <location>
        <begin position="584"/>
        <end position="593"/>
    </location>
</feature>
<protein>
    <submittedName>
        <fullName evidence="2">Uncharacterized protein</fullName>
    </submittedName>
</protein>
<keyword evidence="3" id="KW-1185">Reference proteome</keyword>
<feature type="compositionally biased region" description="Low complexity" evidence="1">
    <location>
        <begin position="403"/>
        <end position="424"/>
    </location>
</feature>
<feature type="compositionally biased region" description="Polar residues" evidence="1">
    <location>
        <begin position="108"/>
        <end position="119"/>
    </location>
</feature>
<organism evidence="2 3">
    <name type="scientific">Monascus purpureus</name>
    <name type="common">Red mold</name>
    <name type="synonym">Monascus anka</name>
    <dbReference type="NCBI Taxonomy" id="5098"/>
    <lineage>
        <taxon>Eukaryota</taxon>
        <taxon>Fungi</taxon>
        <taxon>Dikarya</taxon>
        <taxon>Ascomycota</taxon>
        <taxon>Pezizomycotina</taxon>
        <taxon>Eurotiomycetes</taxon>
        <taxon>Eurotiomycetidae</taxon>
        <taxon>Eurotiales</taxon>
        <taxon>Aspergillaceae</taxon>
        <taxon>Monascus</taxon>
    </lineage>
</organism>
<feature type="compositionally biased region" description="Low complexity" evidence="1">
    <location>
        <begin position="120"/>
        <end position="133"/>
    </location>
</feature>
<feature type="compositionally biased region" description="Acidic residues" evidence="1">
    <location>
        <begin position="241"/>
        <end position="253"/>
    </location>
</feature>
<evidence type="ECO:0000256" key="1">
    <source>
        <dbReference type="SAM" id="MobiDB-lite"/>
    </source>
</evidence>